<evidence type="ECO:0000313" key="2">
    <source>
        <dbReference type="Proteomes" id="UP000828207"/>
    </source>
</evidence>
<dbReference type="Proteomes" id="UP000828207">
    <property type="component" value="Segment"/>
</dbReference>
<accession>A0AAE7VFT5</accession>
<gene>
    <name evidence="1" type="primary">19</name>
    <name evidence="1" type="ORF">SEA_JOJO24_19</name>
</gene>
<dbReference type="KEGG" id="vg:80559548"/>
<evidence type="ECO:0008006" key="3">
    <source>
        <dbReference type="Google" id="ProtNLM"/>
    </source>
</evidence>
<protein>
    <recommendedName>
        <fullName evidence="3">Minor tail protein</fullName>
    </recommendedName>
</protein>
<dbReference type="EMBL" id="MZ209302">
    <property type="protein sequence ID" value="QXO13116.1"/>
    <property type="molecule type" value="Genomic_DNA"/>
</dbReference>
<sequence length="137" mass="15082">MTYPGDPGYEPYNPPPPHRWAHLFRDIPLSGEWVKSRGGEVWLQAAPGCIVTPHTASRIAEHVELVGGTIDEEAAQIRRIPPRGGDHSAAAGRWQDVRLPVPDGDKVAELEAHADELTPAELRVFVENAQRKLDEIG</sequence>
<keyword evidence="2" id="KW-1185">Reference proteome</keyword>
<proteinExistence type="predicted"/>
<dbReference type="InterPro" id="IPR021226">
    <property type="entry name" value="Phage_gene29"/>
</dbReference>
<dbReference type="RefSeq" id="YP_010842746.1">
    <property type="nucleotide sequence ID" value="NC_079145.1"/>
</dbReference>
<name>A0AAE7VFT5_9CAUD</name>
<dbReference type="Pfam" id="PF10910">
    <property type="entry name" value="Phage_gene29"/>
    <property type="match status" value="1"/>
</dbReference>
<organism evidence="1 2">
    <name type="scientific">Gordonia phage Jojo24</name>
    <dbReference type="NCBI Taxonomy" id="2859476"/>
    <lineage>
        <taxon>Viruses</taxon>
        <taxon>Duplodnaviria</taxon>
        <taxon>Heunggongvirae</taxon>
        <taxon>Uroviricota</taxon>
        <taxon>Caudoviricetes</taxon>
        <taxon>Santhisvirus</taxon>
        <taxon>Santhisvirus jojo24</taxon>
    </lineage>
</organism>
<evidence type="ECO:0000313" key="1">
    <source>
        <dbReference type="EMBL" id="QXO13116.1"/>
    </source>
</evidence>
<reference evidence="1 2" key="1">
    <citation type="submission" date="2021-05" db="EMBL/GenBank/DDBJ databases">
        <authorList>
            <person name="Baker S."/>
            <person name="Berry C."/>
            <person name="Boyle S."/>
            <person name="Bradley W."/>
            <person name="Brown D."/>
            <person name="Doyle R."/>
            <person name="Edwards M."/>
            <person name="Filijan P."/>
            <person name="Harvey R."/>
            <person name="Hernandez-Ramos J."/>
            <person name="Huynh R."/>
            <person name="Keppelmann E."/>
            <person name="Mahoney J."/>
            <person name="Matthiesen J."/>
            <person name="Naquin D."/>
            <person name="Pearson A."/>
            <person name="Ramirez R.F."/>
            <person name="Rementeria N."/>
            <person name="Singleton Z."/>
            <person name="Smith K."/>
            <person name="Statley K."/>
            <person name="Thomas T."/>
            <person name="Trautner M."/>
            <person name="Vakili B."/>
            <person name="Austen M."/>
            <person name="Brown E."/>
            <person name="Edwards A."/>
            <person name="Garibay O.J."/>
            <person name="Goodwin S."/>
            <person name="Hlaing E."/>
            <person name="Hyndman S."/>
            <person name="Marchetti N."/>
            <person name="Marshall-Inman S."/>
            <person name="Mathis R."/>
            <person name="Medina L."/>
            <person name="Nicacio B."/>
            <person name="Park J."/>
            <person name="Sabanal H."/>
            <person name="Sheldon M."/>
            <person name="Solis K."/>
            <person name="Stargell G."/>
            <person name="Wardrop K."/>
            <person name="Yan S."/>
            <person name="Zamudio L."/>
            <person name="Schleif M.C."/>
            <person name="Hinz J.M."/>
            <person name="Davis W.B."/>
            <person name="Pollenz R.S."/>
            <person name="Garlena R.A."/>
            <person name="Russell D.A."/>
            <person name="Pope W.H."/>
            <person name="Jacobs-Sera D."/>
            <person name="Hatfull G.F."/>
        </authorList>
    </citation>
    <scope>NUCLEOTIDE SEQUENCE [LARGE SCALE GENOMIC DNA]</scope>
</reference>
<dbReference type="GeneID" id="80559548"/>